<reference evidence="2 4" key="1">
    <citation type="submission" date="2015-04" db="EMBL/GenBank/DDBJ databases">
        <authorList>
            <person name="Calcutt M.J."/>
            <person name="Foecking M.F."/>
        </authorList>
    </citation>
    <scope>NUCLEOTIDE SEQUENCE [LARGE SCALE GENOMIC DNA]</scope>
    <source>
        <strain evidence="2 4">199/55</strain>
    </source>
</reference>
<dbReference type="Proteomes" id="UP000255102">
    <property type="component" value="Unassembled WGS sequence"/>
</dbReference>
<evidence type="ECO:0008006" key="6">
    <source>
        <dbReference type="Google" id="ProtNLM"/>
    </source>
</evidence>
<dbReference type="EMBL" id="UGPW01000001">
    <property type="protein sequence ID" value="STY86103.1"/>
    <property type="molecule type" value="Genomic_DNA"/>
</dbReference>
<reference evidence="3 5" key="2">
    <citation type="submission" date="2018-06" db="EMBL/GenBank/DDBJ databases">
        <authorList>
            <consortium name="Pathogen Informatics"/>
            <person name="Doyle S."/>
        </authorList>
    </citation>
    <scope>NUCLEOTIDE SEQUENCE [LARGE SCALE GENOMIC DNA]</scope>
    <source>
        <strain evidence="3 5">NCTC11227</strain>
    </source>
</reference>
<name>A0A378PH27_9GAMM</name>
<organism evidence="3 5">
    <name type="scientific">Moraxella ovis</name>
    <dbReference type="NCBI Taxonomy" id="29433"/>
    <lineage>
        <taxon>Bacteria</taxon>
        <taxon>Pseudomonadati</taxon>
        <taxon>Pseudomonadota</taxon>
        <taxon>Gammaproteobacteria</taxon>
        <taxon>Moraxellales</taxon>
        <taxon>Moraxellaceae</taxon>
        <taxon>Moraxella</taxon>
    </lineage>
</organism>
<dbReference type="Proteomes" id="UP000076765">
    <property type="component" value="Chromosome"/>
</dbReference>
<evidence type="ECO:0000313" key="5">
    <source>
        <dbReference type="Proteomes" id="UP000255102"/>
    </source>
</evidence>
<dbReference type="STRING" id="29433.MOVS_00315"/>
<evidence type="ECO:0000313" key="3">
    <source>
        <dbReference type="EMBL" id="STY86103.1"/>
    </source>
</evidence>
<dbReference type="EMBL" id="CP011158">
    <property type="protein sequence ID" value="ANB90706.1"/>
    <property type="molecule type" value="Genomic_DNA"/>
</dbReference>
<keyword evidence="1" id="KW-1133">Transmembrane helix</keyword>
<keyword evidence="1" id="KW-0472">Membrane</keyword>
<evidence type="ECO:0000256" key="1">
    <source>
        <dbReference type="SAM" id="Phobius"/>
    </source>
</evidence>
<sequence>MNVALILFFSIVLIPNLLASGKRFLLLISTIMLVGFLYYYHVFLVYDKHALIAGIDRVVIDCTMAGIGGYLYYFLQKK</sequence>
<dbReference type="KEGG" id="moi:MOVS_00315"/>
<feature type="transmembrane region" description="Helical" evidence="1">
    <location>
        <begin position="58"/>
        <end position="75"/>
    </location>
</feature>
<dbReference type="RefSeq" id="WP_063513285.1">
    <property type="nucleotide sequence ID" value="NZ_CP011158.1"/>
</dbReference>
<evidence type="ECO:0000313" key="4">
    <source>
        <dbReference type="Proteomes" id="UP000076765"/>
    </source>
</evidence>
<proteinExistence type="predicted"/>
<gene>
    <name evidence="2" type="ORF">MOVS_00315</name>
    <name evidence="3" type="ORF">NCTC11227_00064</name>
</gene>
<evidence type="ECO:0000313" key="2">
    <source>
        <dbReference type="EMBL" id="ANB90706.1"/>
    </source>
</evidence>
<feature type="transmembrane region" description="Helical" evidence="1">
    <location>
        <begin position="29"/>
        <end position="46"/>
    </location>
</feature>
<keyword evidence="4" id="KW-1185">Reference proteome</keyword>
<dbReference type="AlphaFoldDB" id="A0A378PH27"/>
<protein>
    <recommendedName>
        <fullName evidence="6">VanZ like family</fullName>
    </recommendedName>
</protein>
<accession>A0A378PH27</accession>
<keyword evidence="1" id="KW-0812">Transmembrane</keyword>